<dbReference type="InterPro" id="IPR016195">
    <property type="entry name" value="Pol/histidinol_Pase-like"/>
</dbReference>
<dbReference type="SUPFAM" id="SSF89550">
    <property type="entry name" value="PHP domain-like"/>
    <property type="match status" value="1"/>
</dbReference>
<dbReference type="GO" id="GO:0004386">
    <property type="term" value="F:helicase activity"/>
    <property type="evidence" value="ECO:0007669"/>
    <property type="project" value="UniProtKB-KW"/>
</dbReference>
<keyword evidence="1" id="KW-0378">Hydrolase</keyword>
<evidence type="ECO:0000313" key="1">
    <source>
        <dbReference type="EMBL" id="PIV01249.1"/>
    </source>
</evidence>
<accession>A0A2M7BDS8</accession>
<dbReference type="CDD" id="cd19067">
    <property type="entry name" value="PfuEndoQ-like"/>
    <property type="match status" value="1"/>
</dbReference>
<reference evidence="2" key="1">
    <citation type="submission" date="2017-09" db="EMBL/GenBank/DDBJ databases">
        <title>Depth-based differentiation of microbial function through sediment-hosted aquifers and enrichment of novel symbionts in the deep terrestrial subsurface.</title>
        <authorList>
            <person name="Probst A.J."/>
            <person name="Ladd B."/>
            <person name="Jarett J.K."/>
            <person name="Geller-Mcgrath D.E."/>
            <person name="Sieber C.M.K."/>
            <person name="Emerson J.B."/>
            <person name="Anantharaman K."/>
            <person name="Thomas B.C."/>
            <person name="Malmstrom R."/>
            <person name="Stieglmeier M."/>
            <person name="Klingl A."/>
            <person name="Woyke T."/>
            <person name="Ryan C.M."/>
            <person name="Banfield J.F."/>
        </authorList>
    </citation>
    <scope>NUCLEOTIDE SEQUENCE [LARGE SCALE GENOMIC DNA]</scope>
</reference>
<proteinExistence type="predicted"/>
<dbReference type="PANTHER" id="PTHR40084:SF1">
    <property type="entry name" value="PHOSPHOTRANSFERASE"/>
    <property type="match status" value="1"/>
</dbReference>
<evidence type="ECO:0000313" key="2">
    <source>
        <dbReference type="Proteomes" id="UP000229631"/>
    </source>
</evidence>
<dbReference type="Proteomes" id="UP000229631">
    <property type="component" value="Unassembled WGS sequence"/>
</dbReference>
<comment type="caution">
    <text evidence="1">The sequence shown here is derived from an EMBL/GenBank/DDBJ whole genome shotgun (WGS) entry which is preliminary data.</text>
</comment>
<dbReference type="EMBL" id="PEVC01000026">
    <property type="protein sequence ID" value="PIV01249.1"/>
    <property type="molecule type" value="Genomic_DNA"/>
</dbReference>
<dbReference type="AlphaFoldDB" id="A0A2M7BDS8"/>
<name>A0A2M7BDS8_9BACT</name>
<keyword evidence="1" id="KW-0347">Helicase</keyword>
<keyword evidence="1" id="KW-0067">ATP-binding</keyword>
<sequence>MEKFNSKLTSRGANLFSDGRPIMGLTLRDVAQIALDANPKALIIPAHAWTPWFGIYGQNSGYDSLTEAFGDLAKDIPAVETGLSNDPAMNWRMEELENRAIVSFSDAHSPAKIGREATVFELPAINYENVRKLNIAHTIEFYPEEGKYHYSGHRNCRIVCSPEEIREKGTICPVCGKSLTPGVMSRVENLAKVKAETETKKDKSGVRWIYSQGRKKPPYATLVLLMEILAEVYGVGVGSQKVVKSYELLFNNFGSEFKILLETEIGGIRKVAGEKVAEVIAKVRSGDIVIEPGFDGVFGKVKIWPDILGQESRQNPSLQQESLFS</sequence>
<protein>
    <submittedName>
        <fullName evidence="1">DNA helicase UvrD</fullName>
    </submittedName>
</protein>
<organism evidence="1 2">
    <name type="scientific">Candidatus Shapirobacteria bacterium CG03_land_8_20_14_0_80_39_12</name>
    <dbReference type="NCBI Taxonomy" id="1974879"/>
    <lineage>
        <taxon>Bacteria</taxon>
        <taxon>Candidatus Shapironibacteriota</taxon>
    </lineage>
</organism>
<dbReference type="PANTHER" id="PTHR40084">
    <property type="entry name" value="PHOSPHOHYDROLASE, PHP FAMILY"/>
    <property type="match status" value="1"/>
</dbReference>
<keyword evidence="1" id="KW-0547">Nucleotide-binding</keyword>
<gene>
    <name evidence="1" type="ORF">COS54_01370</name>
</gene>